<dbReference type="Gene3D" id="3.50.50.60">
    <property type="entry name" value="FAD/NAD(P)-binding domain"/>
    <property type="match status" value="1"/>
</dbReference>
<dbReference type="AlphaFoldDB" id="A0A5B9P9X6"/>
<evidence type="ECO:0000259" key="5">
    <source>
        <dbReference type="Pfam" id="PF22780"/>
    </source>
</evidence>
<dbReference type="Proteomes" id="UP000322214">
    <property type="component" value="Chromosome"/>
</dbReference>
<gene>
    <name evidence="6" type="primary">ksdD</name>
    <name evidence="6" type="ORF">MFFC18_16110</name>
</gene>
<dbReference type="InterPro" id="IPR023166">
    <property type="entry name" value="BaiN-like_dom_sf"/>
</dbReference>
<dbReference type="InterPro" id="IPR036188">
    <property type="entry name" value="FAD/NAD-bd_sf"/>
</dbReference>
<evidence type="ECO:0000256" key="1">
    <source>
        <dbReference type="ARBA" id="ARBA00001974"/>
    </source>
</evidence>
<proteinExistence type="predicted"/>
<dbReference type="Gene3D" id="1.10.8.260">
    <property type="entry name" value="HI0933 insert domain-like"/>
    <property type="match status" value="1"/>
</dbReference>
<dbReference type="SUPFAM" id="SSF160996">
    <property type="entry name" value="HI0933 insert domain-like"/>
    <property type="match status" value="1"/>
</dbReference>
<dbReference type="Pfam" id="PF22780">
    <property type="entry name" value="HI0933_like_1st"/>
    <property type="match status" value="1"/>
</dbReference>
<name>A0A5B9P9X6_9BACT</name>
<dbReference type="Gene3D" id="2.40.30.10">
    <property type="entry name" value="Translation factors"/>
    <property type="match status" value="1"/>
</dbReference>
<sequence>MIETEQVWDVVIVGGGAAGLMAAASAAQLGKRTLLLEKNRKFGVKILMSGGTRCNITHNTDARGIVEAFGRNGKFLHSALATMSPADCVELFNSLGVETKVESTGKVFPVSNKAIDVRDALVRYAEDSGAILQNECPVHGMSKLDSGEFVVESDHGSFQCRGVILTTGGLSFPGCGTTGDGYPWARGFGHSIVETVPALTPLLSRCEWANELKGLTIDPTRVEVCEPEKEGAKKKRKPLAKTTGSLLFTHFGFSGPAAMDVSSAVAGHKTKNRLTLVCDFLPAQKMSAVEQQLQTAKSSAGGRSALRVVSDLFPQFPKRLVEQLLAQASVPVDRRFAELSSQQLARISSQLKQLAFPVQGTLGYEKAEVTSGGVKLSEVNSSTMESKLVANLFFAGEILDLDGPIGGFNFQSAWSTGWLAGQSV</sequence>
<evidence type="ECO:0000256" key="3">
    <source>
        <dbReference type="ARBA" id="ARBA00022827"/>
    </source>
</evidence>
<dbReference type="NCBIfam" id="TIGR00275">
    <property type="entry name" value="aminoacetone oxidase family FAD-binding enzyme"/>
    <property type="match status" value="1"/>
</dbReference>
<keyword evidence="2" id="KW-0285">Flavoprotein</keyword>
<comment type="cofactor">
    <cofactor evidence="1">
        <name>FAD</name>
        <dbReference type="ChEBI" id="CHEBI:57692"/>
    </cofactor>
</comment>
<dbReference type="RefSeq" id="WP_075085637.1">
    <property type="nucleotide sequence ID" value="NZ_CP042912.1"/>
</dbReference>
<protein>
    <submittedName>
        <fullName evidence="6">3-oxosteroid 1-dehydrogenase</fullName>
        <ecNumber evidence="6">1.3.99.4</ecNumber>
    </submittedName>
</protein>
<keyword evidence="7" id="KW-1185">Reference proteome</keyword>
<dbReference type="GO" id="GO:0047571">
    <property type="term" value="F:3-oxosteroid 1-dehydrogenase activity"/>
    <property type="evidence" value="ECO:0007669"/>
    <property type="project" value="UniProtKB-EC"/>
</dbReference>
<accession>A0A5B9P9X6</accession>
<evidence type="ECO:0000256" key="2">
    <source>
        <dbReference type="ARBA" id="ARBA00022630"/>
    </source>
</evidence>
<keyword evidence="3" id="KW-0274">FAD</keyword>
<dbReference type="EC" id="1.3.99.4" evidence="6"/>
<dbReference type="InterPro" id="IPR057661">
    <property type="entry name" value="RsdA/BaiN/AoA(So)_Rossmann"/>
</dbReference>
<evidence type="ECO:0000313" key="6">
    <source>
        <dbReference type="EMBL" id="QEG21752.1"/>
    </source>
</evidence>
<feature type="domain" description="RsdA/BaiN/AoA(So)-like Rossmann fold-like" evidence="4">
    <location>
        <begin position="9"/>
        <end position="422"/>
    </location>
</feature>
<dbReference type="STRING" id="980251.GCA_001642875_03212"/>
<evidence type="ECO:0000313" key="7">
    <source>
        <dbReference type="Proteomes" id="UP000322214"/>
    </source>
</evidence>
<dbReference type="InterPro" id="IPR004792">
    <property type="entry name" value="BaiN-like"/>
</dbReference>
<dbReference type="Pfam" id="PF03486">
    <property type="entry name" value="HI0933_like"/>
    <property type="match status" value="1"/>
</dbReference>
<feature type="domain" description="RsdA/BaiN/AoA(So)-like insert" evidence="5">
    <location>
        <begin position="196"/>
        <end position="369"/>
    </location>
</feature>
<dbReference type="KEGG" id="mff:MFFC18_16110"/>
<keyword evidence="6" id="KW-0560">Oxidoreductase</keyword>
<evidence type="ECO:0000259" key="4">
    <source>
        <dbReference type="Pfam" id="PF03486"/>
    </source>
</evidence>
<dbReference type="PRINTS" id="PR00411">
    <property type="entry name" value="PNDRDTASEI"/>
</dbReference>
<dbReference type="PANTHER" id="PTHR42887:SF2">
    <property type="entry name" value="OS12G0638800 PROTEIN"/>
    <property type="match status" value="1"/>
</dbReference>
<dbReference type="SUPFAM" id="SSF51905">
    <property type="entry name" value="FAD/NAD(P)-binding domain"/>
    <property type="match status" value="1"/>
</dbReference>
<reference evidence="6 7" key="1">
    <citation type="submission" date="2019-08" db="EMBL/GenBank/DDBJ databases">
        <title>Deep-cultivation of Planctomycetes and their phenomic and genomic characterization uncovers novel biology.</title>
        <authorList>
            <person name="Wiegand S."/>
            <person name="Jogler M."/>
            <person name="Boedeker C."/>
            <person name="Pinto D."/>
            <person name="Vollmers J."/>
            <person name="Rivas-Marin E."/>
            <person name="Kohn T."/>
            <person name="Peeters S.H."/>
            <person name="Heuer A."/>
            <person name="Rast P."/>
            <person name="Oberbeckmann S."/>
            <person name="Bunk B."/>
            <person name="Jeske O."/>
            <person name="Meyerdierks A."/>
            <person name="Storesund J.E."/>
            <person name="Kallscheuer N."/>
            <person name="Luecker S."/>
            <person name="Lage O.M."/>
            <person name="Pohl T."/>
            <person name="Merkel B.J."/>
            <person name="Hornburger P."/>
            <person name="Mueller R.-W."/>
            <person name="Bruemmer F."/>
            <person name="Labrenz M."/>
            <person name="Spormann A.M."/>
            <person name="Op den Camp H."/>
            <person name="Overmann J."/>
            <person name="Amann R."/>
            <person name="Jetten M.S.M."/>
            <person name="Mascher T."/>
            <person name="Medema M.H."/>
            <person name="Devos D.P."/>
            <person name="Kaster A.-K."/>
            <person name="Ovreas L."/>
            <person name="Rohde M."/>
            <person name="Galperin M.Y."/>
            <person name="Jogler C."/>
        </authorList>
    </citation>
    <scope>NUCLEOTIDE SEQUENCE [LARGE SCALE GENOMIC DNA]</scope>
    <source>
        <strain evidence="6 7">FC18</strain>
    </source>
</reference>
<dbReference type="EMBL" id="CP042912">
    <property type="protein sequence ID" value="QEG21752.1"/>
    <property type="molecule type" value="Genomic_DNA"/>
</dbReference>
<dbReference type="PANTHER" id="PTHR42887">
    <property type="entry name" value="OS12G0638800 PROTEIN"/>
    <property type="match status" value="1"/>
</dbReference>
<dbReference type="InterPro" id="IPR055178">
    <property type="entry name" value="RsdA/BaiN/AoA(So)-like_dom"/>
</dbReference>
<organism evidence="6 7">
    <name type="scientific">Mariniblastus fucicola</name>
    <dbReference type="NCBI Taxonomy" id="980251"/>
    <lineage>
        <taxon>Bacteria</taxon>
        <taxon>Pseudomonadati</taxon>
        <taxon>Planctomycetota</taxon>
        <taxon>Planctomycetia</taxon>
        <taxon>Pirellulales</taxon>
        <taxon>Pirellulaceae</taxon>
        <taxon>Mariniblastus</taxon>
    </lineage>
</organism>